<feature type="region of interest" description="Disordered" evidence="1">
    <location>
        <begin position="1"/>
        <end position="56"/>
    </location>
</feature>
<dbReference type="AlphaFoldDB" id="M7SZ92"/>
<dbReference type="HOGENOM" id="CLU_004471_6_3_1"/>
<dbReference type="Proteomes" id="UP000012174">
    <property type="component" value="Unassembled WGS sequence"/>
</dbReference>
<proteinExistence type="predicted"/>
<dbReference type="eggNOG" id="KOG0742">
    <property type="taxonomic scope" value="Eukaryota"/>
</dbReference>
<dbReference type="InterPro" id="IPR027417">
    <property type="entry name" value="P-loop_NTPase"/>
</dbReference>
<dbReference type="PANTHER" id="PTHR46411:SF2">
    <property type="entry name" value="AAA+ ATPASE DOMAIN-CONTAINING PROTEIN"/>
    <property type="match status" value="1"/>
</dbReference>
<accession>M7SZ92</accession>
<feature type="compositionally biased region" description="Basic and acidic residues" evidence="1">
    <location>
        <begin position="16"/>
        <end position="56"/>
    </location>
</feature>
<dbReference type="Pfam" id="PF00004">
    <property type="entry name" value="AAA"/>
    <property type="match status" value="1"/>
</dbReference>
<gene>
    <name evidence="4" type="ORF">UCREL1_10152</name>
</gene>
<name>M7SZ92_EUTLA</name>
<dbReference type="InterPro" id="IPR054289">
    <property type="entry name" value="DUF7025"/>
</dbReference>
<dbReference type="GO" id="GO:0016887">
    <property type="term" value="F:ATP hydrolysis activity"/>
    <property type="evidence" value="ECO:0007669"/>
    <property type="project" value="InterPro"/>
</dbReference>
<organism evidence="4 5">
    <name type="scientific">Eutypa lata (strain UCR-EL1)</name>
    <name type="common">Grapevine dieback disease fungus</name>
    <name type="synonym">Eutypa armeniacae</name>
    <dbReference type="NCBI Taxonomy" id="1287681"/>
    <lineage>
        <taxon>Eukaryota</taxon>
        <taxon>Fungi</taxon>
        <taxon>Dikarya</taxon>
        <taxon>Ascomycota</taxon>
        <taxon>Pezizomycotina</taxon>
        <taxon>Sordariomycetes</taxon>
        <taxon>Xylariomycetidae</taxon>
        <taxon>Xylariales</taxon>
        <taxon>Diatrypaceae</taxon>
        <taxon>Eutypa</taxon>
    </lineage>
</organism>
<evidence type="ECO:0000256" key="1">
    <source>
        <dbReference type="SAM" id="MobiDB-lite"/>
    </source>
</evidence>
<dbReference type="PANTHER" id="PTHR46411">
    <property type="entry name" value="FAMILY ATPASE, PUTATIVE-RELATED"/>
    <property type="match status" value="1"/>
</dbReference>
<dbReference type="SUPFAM" id="SSF52540">
    <property type="entry name" value="P-loop containing nucleoside triphosphate hydrolases"/>
    <property type="match status" value="1"/>
</dbReference>
<dbReference type="Gene3D" id="3.40.50.300">
    <property type="entry name" value="P-loop containing nucleotide triphosphate hydrolases"/>
    <property type="match status" value="1"/>
</dbReference>
<feature type="domain" description="ATPase AAA-type core" evidence="2">
    <location>
        <begin position="478"/>
        <end position="553"/>
    </location>
</feature>
<evidence type="ECO:0000259" key="3">
    <source>
        <dbReference type="Pfam" id="PF22942"/>
    </source>
</evidence>
<sequence>MASDTVVPQQELEEEQTPKLKQESESNKELEEMKPKEDEPKKEEESEGNKKPKEIKSELAYLDRKYDSDGNRVYNLRKTTDEDEETGWWRHYALAETRHFSKSDGRYKGTWLHIHPQTLKQLLQDVVVDYPYEPIDAQEVVQIEVPAYCLFFYRKELETTGTERFKEDEVSIGYLKLLLDWIDRAWDDAFRAHQRFQNGDMKPISYEHLWTIFRPGTIVYSRILGQHRAFKLVYFQYEDDKEPCLALNIQYVDYDGKKFGTIKEWVRIPKYTGMMRCAELNAMPLEFHPSSDKIRAELLDRGRRFQELTGQHFRHYNGTAVMKNAGDSNKYARYHVNGRVVIDCKKYFDFEPWQDLELADLDRTEAAKRQRTMLTWNEAAGETAENVVLDDLLEEDLLVANSMVRGFDFTDKEFREFFVKNLSPIKWDDSCFDQLVLDPVPKRTVQALVSMHVRRGQDETGSVDDIVAGKGKGYNLERQLKRIMDITSTWGAVLLIDEADVFLERRSLHDMQRNAMVSVFLRVLEYYRGILFLTTNRVATFDEAFTSRIHVPIRYSNLKEASRRIIWQNFCGRVRGGVDMTEKQLGELAKHELNGRQIKNIVKSAESLAAFEDRKLDAAQLEDFTKVQGDFERDWMGFIDVNE</sequence>
<dbReference type="OrthoDB" id="10042665at2759"/>
<dbReference type="KEGG" id="ela:UCREL1_10152"/>
<evidence type="ECO:0000313" key="5">
    <source>
        <dbReference type="Proteomes" id="UP000012174"/>
    </source>
</evidence>
<dbReference type="STRING" id="1287681.M7SZ92"/>
<dbReference type="GO" id="GO:0005524">
    <property type="term" value="F:ATP binding"/>
    <property type="evidence" value="ECO:0007669"/>
    <property type="project" value="InterPro"/>
</dbReference>
<evidence type="ECO:0000313" key="4">
    <source>
        <dbReference type="EMBL" id="EMR62906.1"/>
    </source>
</evidence>
<keyword evidence="5" id="KW-1185">Reference proteome</keyword>
<feature type="domain" description="DUF7025" evidence="3">
    <location>
        <begin position="202"/>
        <end position="289"/>
    </location>
</feature>
<dbReference type="OMA" id="IVTECPV"/>
<dbReference type="Pfam" id="PF22942">
    <property type="entry name" value="DUF7025"/>
    <property type="match status" value="1"/>
</dbReference>
<dbReference type="InterPro" id="IPR003959">
    <property type="entry name" value="ATPase_AAA_core"/>
</dbReference>
<reference evidence="5" key="1">
    <citation type="journal article" date="2013" name="Genome Announc.">
        <title>Draft genome sequence of the grapevine dieback fungus Eutypa lata UCR-EL1.</title>
        <authorList>
            <person name="Blanco-Ulate B."/>
            <person name="Rolshausen P.E."/>
            <person name="Cantu D."/>
        </authorList>
    </citation>
    <scope>NUCLEOTIDE SEQUENCE [LARGE SCALE GENOMIC DNA]</scope>
    <source>
        <strain evidence="5">UCR-EL1</strain>
    </source>
</reference>
<dbReference type="EMBL" id="KB707338">
    <property type="protein sequence ID" value="EMR62906.1"/>
    <property type="molecule type" value="Genomic_DNA"/>
</dbReference>
<evidence type="ECO:0000259" key="2">
    <source>
        <dbReference type="Pfam" id="PF00004"/>
    </source>
</evidence>
<protein>
    <submittedName>
        <fullName evidence="4">Putative aaa family atpase protein</fullName>
    </submittedName>
</protein>